<feature type="domain" description="Reverse transcriptase" evidence="1">
    <location>
        <begin position="1"/>
        <end position="115"/>
    </location>
</feature>
<accession>A0AAE0YQ32</accession>
<reference evidence="2" key="1">
    <citation type="journal article" date="2023" name="G3 (Bethesda)">
        <title>A reference genome for the long-term kleptoplast-retaining sea slug Elysia crispata morphotype clarki.</title>
        <authorList>
            <person name="Eastman K.E."/>
            <person name="Pendleton A.L."/>
            <person name="Shaikh M.A."/>
            <person name="Suttiyut T."/>
            <person name="Ogas R."/>
            <person name="Tomko P."/>
            <person name="Gavelis G."/>
            <person name="Widhalm J.R."/>
            <person name="Wisecaver J.H."/>
        </authorList>
    </citation>
    <scope>NUCLEOTIDE SEQUENCE</scope>
    <source>
        <strain evidence="2">ECLA1</strain>
    </source>
</reference>
<dbReference type="InterPro" id="IPR043502">
    <property type="entry name" value="DNA/RNA_pol_sf"/>
</dbReference>
<dbReference type="InterPro" id="IPR000477">
    <property type="entry name" value="RT_dom"/>
</dbReference>
<gene>
    <name evidence="2" type="ORF">RRG08_006286</name>
</gene>
<dbReference type="PROSITE" id="PS50878">
    <property type="entry name" value="RT_POL"/>
    <property type="match status" value="1"/>
</dbReference>
<comment type="caution">
    <text evidence="2">The sequence shown here is derived from an EMBL/GenBank/DDBJ whole genome shotgun (WGS) entry which is preliminary data.</text>
</comment>
<dbReference type="Proteomes" id="UP001283361">
    <property type="component" value="Unassembled WGS sequence"/>
</dbReference>
<organism evidence="2 3">
    <name type="scientific">Elysia crispata</name>
    <name type="common">lettuce slug</name>
    <dbReference type="NCBI Taxonomy" id="231223"/>
    <lineage>
        <taxon>Eukaryota</taxon>
        <taxon>Metazoa</taxon>
        <taxon>Spiralia</taxon>
        <taxon>Lophotrochozoa</taxon>
        <taxon>Mollusca</taxon>
        <taxon>Gastropoda</taxon>
        <taxon>Heterobranchia</taxon>
        <taxon>Euthyneura</taxon>
        <taxon>Panpulmonata</taxon>
        <taxon>Sacoglossa</taxon>
        <taxon>Placobranchoidea</taxon>
        <taxon>Plakobranchidae</taxon>
        <taxon>Elysia</taxon>
    </lineage>
</organism>
<name>A0AAE0YQ32_9GAST</name>
<dbReference type="EMBL" id="JAWDGP010005687">
    <property type="protein sequence ID" value="KAK3753902.1"/>
    <property type="molecule type" value="Genomic_DNA"/>
</dbReference>
<sequence>MVNTTTDKALLVIEKDGNTPTGKASANALIAQIKAVGGIELSSERKNKTEYLRNLPQGGVLSPTLFLIFLNDIQKQISKRVYPSLYADDLALLFTEEELSTAKARLQTTLNNKSK</sequence>
<protein>
    <recommendedName>
        <fullName evidence="1">Reverse transcriptase domain-containing protein</fullName>
    </recommendedName>
</protein>
<evidence type="ECO:0000259" key="1">
    <source>
        <dbReference type="PROSITE" id="PS50878"/>
    </source>
</evidence>
<dbReference type="Pfam" id="PF00078">
    <property type="entry name" value="RVT_1"/>
    <property type="match status" value="1"/>
</dbReference>
<evidence type="ECO:0000313" key="3">
    <source>
        <dbReference type="Proteomes" id="UP001283361"/>
    </source>
</evidence>
<keyword evidence="3" id="KW-1185">Reference proteome</keyword>
<proteinExistence type="predicted"/>
<dbReference type="AlphaFoldDB" id="A0AAE0YQ32"/>
<dbReference type="SUPFAM" id="SSF56672">
    <property type="entry name" value="DNA/RNA polymerases"/>
    <property type="match status" value="1"/>
</dbReference>
<evidence type="ECO:0000313" key="2">
    <source>
        <dbReference type="EMBL" id="KAK3753902.1"/>
    </source>
</evidence>